<organism evidence="2 3">
    <name type="scientific">Candidatus Terrybacteria bacterium RIFCSPHIGHO2_01_FULL_43_35</name>
    <dbReference type="NCBI Taxonomy" id="1802361"/>
    <lineage>
        <taxon>Bacteria</taxon>
        <taxon>Candidatus Terryibacteriota</taxon>
    </lineage>
</organism>
<feature type="transmembrane region" description="Helical" evidence="1">
    <location>
        <begin position="6"/>
        <end position="30"/>
    </location>
</feature>
<protein>
    <submittedName>
        <fullName evidence="2">Uncharacterized protein</fullName>
    </submittedName>
</protein>
<feature type="transmembrane region" description="Helical" evidence="1">
    <location>
        <begin position="55"/>
        <end position="75"/>
    </location>
</feature>
<dbReference type="EMBL" id="MHSR01000013">
    <property type="protein sequence ID" value="OHA46766.1"/>
    <property type="molecule type" value="Genomic_DNA"/>
</dbReference>
<reference evidence="2 3" key="1">
    <citation type="journal article" date="2016" name="Nat. Commun.">
        <title>Thousands of microbial genomes shed light on interconnected biogeochemical processes in an aquifer system.</title>
        <authorList>
            <person name="Anantharaman K."/>
            <person name="Brown C.T."/>
            <person name="Hug L.A."/>
            <person name="Sharon I."/>
            <person name="Castelle C.J."/>
            <person name="Probst A.J."/>
            <person name="Thomas B.C."/>
            <person name="Singh A."/>
            <person name="Wilkins M.J."/>
            <person name="Karaoz U."/>
            <person name="Brodie E.L."/>
            <person name="Williams K.H."/>
            <person name="Hubbard S.S."/>
            <person name="Banfield J.F."/>
        </authorList>
    </citation>
    <scope>NUCLEOTIDE SEQUENCE [LARGE SCALE GENOMIC DNA]</scope>
</reference>
<name>A0A1G2PEK0_9BACT</name>
<keyword evidence="1" id="KW-1133">Transmembrane helix</keyword>
<evidence type="ECO:0000313" key="3">
    <source>
        <dbReference type="Proteomes" id="UP000178869"/>
    </source>
</evidence>
<accession>A0A1G2PEK0</accession>
<proteinExistence type="predicted"/>
<sequence>MNTEKFYNIFFALGGIVIAFIYLFLFIWFLKRRAHKIKFIISQEKSVIIDDKLKTYGWIIFILTLPTWFLITSDILNDQPFLLDVVASIDLLLTYVAIRFWLASIKPKE</sequence>
<dbReference type="AlphaFoldDB" id="A0A1G2PEK0"/>
<feature type="transmembrane region" description="Helical" evidence="1">
    <location>
        <begin position="81"/>
        <end position="102"/>
    </location>
</feature>
<keyword evidence="1" id="KW-0472">Membrane</keyword>
<evidence type="ECO:0000313" key="2">
    <source>
        <dbReference type="EMBL" id="OHA46766.1"/>
    </source>
</evidence>
<dbReference type="Proteomes" id="UP000178869">
    <property type="component" value="Unassembled WGS sequence"/>
</dbReference>
<gene>
    <name evidence="2" type="ORF">A2828_02625</name>
</gene>
<evidence type="ECO:0000256" key="1">
    <source>
        <dbReference type="SAM" id="Phobius"/>
    </source>
</evidence>
<comment type="caution">
    <text evidence="2">The sequence shown here is derived from an EMBL/GenBank/DDBJ whole genome shotgun (WGS) entry which is preliminary data.</text>
</comment>
<keyword evidence="1" id="KW-0812">Transmembrane</keyword>